<reference evidence="1 2" key="1">
    <citation type="journal article" date="2012" name="Proc. Natl. Acad. Sci. U.S.A.">
        <title>Archaeal virus with exceptional virion architecture and the largest single-stranded DNA genome.</title>
        <authorList>
            <person name="Mochizuki T."/>
            <person name="Krupovic M."/>
            <person name="Pehau-Arnaudet G."/>
            <person name="Sako Y."/>
            <person name="Forterre P."/>
            <person name="Prangishvili D."/>
        </authorList>
    </citation>
    <scope>NUCLEOTIDE SEQUENCE [LARGE SCALE GENOMIC DNA]</scope>
</reference>
<evidence type="ECO:0000313" key="1">
    <source>
        <dbReference type="EMBL" id="CCG27858.1"/>
    </source>
</evidence>
<dbReference type="RefSeq" id="YP_009666090.1">
    <property type="nucleotide sequence ID" value="NC_043427.1"/>
</dbReference>
<gene>
    <name evidence="1" type="primary">45-90</name>
</gene>
<organism evidence="1 2">
    <name type="scientific">Alphaspiravirus yamagawaense</name>
    <dbReference type="NCBI Taxonomy" id="1157339"/>
    <lineage>
        <taxon>Viruses</taxon>
        <taxon>Viruses incertae sedis</taxon>
        <taxon>Spiraviridae</taxon>
        <taxon>Alphaspiravirus</taxon>
    </lineage>
</organism>
<protein>
    <submittedName>
        <fullName evidence="1">Uncharacterized protein</fullName>
    </submittedName>
</protein>
<proteinExistence type="predicted"/>
<dbReference type="EMBL" id="HE681887">
    <property type="protein sequence ID" value="CCG27858.1"/>
    <property type="molecule type" value="Genomic_DNA"/>
</dbReference>
<dbReference type="GeneID" id="40526274"/>
<dbReference type="KEGG" id="vg:40526274"/>
<keyword evidence="2" id="KW-1185">Reference proteome</keyword>
<accession>J7Q330</accession>
<dbReference type="Proteomes" id="UP000003929">
    <property type="component" value="Segment"/>
</dbReference>
<sequence length="90" mass="10617">MPTFKVYLWEWDTENGEYVYRDYEGETVEAANEEDLWRTLESWLRDIAKEAAGEGWDCEFTPNAELLCTRCEEGYCESRQIGYDVEKVSP</sequence>
<name>J7Q330_9VIRU</name>
<evidence type="ECO:0000313" key="2">
    <source>
        <dbReference type="Proteomes" id="UP000003929"/>
    </source>
</evidence>